<evidence type="ECO:0000313" key="2">
    <source>
        <dbReference type="Proteomes" id="UP000779507"/>
    </source>
</evidence>
<keyword evidence="2" id="KW-1185">Reference proteome</keyword>
<comment type="caution">
    <text evidence="1">The sequence shown here is derived from an EMBL/GenBank/DDBJ whole genome shotgun (WGS) entry which is preliminary data.</text>
</comment>
<evidence type="ECO:0000313" key="1">
    <source>
        <dbReference type="EMBL" id="NRT20387.1"/>
    </source>
</evidence>
<proteinExistence type="predicted"/>
<organism evidence="1 2">
    <name type="scientific">Hymenobacter caeli</name>
    <dbReference type="NCBI Taxonomy" id="2735894"/>
    <lineage>
        <taxon>Bacteria</taxon>
        <taxon>Pseudomonadati</taxon>
        <taxon>Bacteroidota</taxon>
        <taxon>Cytophagia</taxon>
        <taxon>Cytophagales</taxon>
        <taxon>Hymenobacteraceae</taxon>
        <taxon>Hymenobacter</taxon>
    </lineage>
</organism>
<reference evidence="1 2" key="1">
    <citation type="submission" date="2020-05" db="EMBL/GenBank/DDBJ databases">
        <title>Genomic Encyclopedia of Type Strains, Phase IV (KMG-V): Genome sequencing to study the core and pangenomes of soil and plant-associated prokaryotes.</title>
        <authorList>
            <person name="Whitman W."/>
        </authorList>
    </citation>
    <scope>NUCLEOTIDE SEQUENCE [LARGE SCALE GENOMIC DNA]</scope>
    <source>
        <strain evidence="1 2">9A</strain>
    </source>
</reference>
<dbReference type="EMBL" id="JABSNP010000016">
    <property type="protein sequence ID" value="NRT20387.1"/>
    <property type="molecule type" value="Genomic_DNA"/>
</dbReference>
<gene>
    <name evidence="1" type="ORF">HNP98_003228</name>
</gene>
<protein>
    <submittedName>
        <fullName evidence="1">Uncharacterized protein</fullName>
    </submittedName>
</protein>
<dbReference type="Proteomes" id="UP000779507">
    <property type="component" value="Unassembled WGS sequence"/>
</dbReference>
<dbReference type="RefSeq" id="WP_173811158.1">
    <property type="nucleotide sequence ID" value="NZ_JABSNP010000016.1"/>
</dbReference>
<accession>A0ABX2FVD0</accession>
<name>A0ABX2FVD0_9BACT</name>
<sequence length="119" mass="13994">MKAFFRSLFIGKKVSLSDERKTFVKSSLGPLAFTNDGPTIYLLASGVTKKELLTYVTDADDQHFNDDAFLITYGVIDESGDKFFFYENWFSNYDFRRSKLFSVLEWPPFKRHWINTNYE</sequence>